<evidence type="ECO:0000313" key="7">
    <source>
        <dbReference type="EnsemblMetazoa" id="AMIN008776-PA"/>
    </source>
</evidence>
<protein>
    <recommendedName>
        <fullName evidence="6">Lipase domain-containing protein</fullName>
    </recommendedName>
</protein>
<dbReference type="PRINTS" id="PR00821">
    <property type="entry name" value="TAGLIPASE"/>
</dbReference>
<dbReference type="InterPro" id="IPR029058">
    <property type="entry name" value="AB_hydrolase_fold"/>
</dbReference>
<proteinExistence type="inferred from homology"/>
<evidence type="ECO:0000259" key="6">
    <source>
        <dbReference type="Pfam" id="PF00151"/>
    </source>
</evidence>
<dbReference type="InterPro" id="IPR013818">
    <property type="entry name" value="Lipase"/>
</dbReference>
<evidence type="ECO:0000313" key="8">
    <source>
        <dbReference type="Proteomes" id="UP000075920"/>
    </source>
</evidence>
<comment type="subcellular location">
    <subcellularLocation>
        <location evidence="1">Secreted</location>
    </subcellularLocation>
</comment>
<feature type="signal peptide" evidence="5">
    <location>
        <begin position="1"/>
        <end position="26"/>
    </location>
</feature>
<sequence>MVQSGRRFPKLTLLLLIGGFVLHGEAGDNDLNEVRIGFGTSFSARRDVRFHLYTPLNRADAHVFSIDTVDTLMRSFYNASHPVRIIIHGWFNNATSLVIQGIKDAYLDADSYNVIGVDWGVGAGESYFRAAQYTIAVGLVVADLVNQLVRSNMTDIDRLYLVGHSLGAHIAGNAGHSLKTQQLQVIYGLDPASINFFHDEPDSRLSPDDAAYVEVIHTNTQFSGYPAPLGHVDFYMNYGRKQPGCKTDVCSHGRSTEYFIESLTNTTKGFWGVRCTDYNEIRQRTCYNIKQQTLMGGEFWQKNVTAGVYTVETLAESPYAMACAGSLFHRESDNHEWHVTADEHGNMRLVSYAMPYQLDGEKPKREFVPERDTRFLLYTASNPEVPHVLRNGDLDSIASSPFNPNNPTRMIIHGWLGTQNSEINRLTRSALFFTGNYNVIYVDWSVGSVDEFYPNSRQLVYAVAAAASNILDYLDRYFQINKRDVVVVGHSLGAHVAGNVGKWQSGAIGTIIGLDPALPFFAGNAPDRIMASDADYVEIIHTNGGVLGFMDPIGDADFYPNFGRVQPGCGPDVGGSCAHARAVHFYVESILSRHGFVGQQCQTFQNIRDGMCAHTGVSSRMGGEPPNVDGAPTGIFFLQTANATALPLNEEVGVEHIPYEEQGYEQNWQLVPDGDGRLHLVNTDPFNLGSQDEPAPLFNADTDTIFTLFTRNNRNSGHRITPGNAGTLGPHWNGGRQTRFVIHGWNNNGGSEVNVLIRNAYLDRADINVIVVDWGVGAQNPNYITSRNHINAVGAAVARFVDFLNQSGGMAFNNVYVTGHSLGGHTAGIVGKRVARGRLNTVVALDPALPLFSINDPANRVAPGDANYVEVIHTNGGLLGFDLPIGVADFYPNGGRSQPGCGVDLAGSCAHGRAFQFFAESVRTAQSGFNSVRCANYDQILNNNCVSSGANARMGGEPSNIGRGVNGVFFLTTNAASPFARAGKYQPKMKLFALLIFCVAAATALPLNEEVGEEHIPEPYEEIGEEHIPEPYEEVGEEHIPYEEQGYEQNWQLVPDGDGRLHLVNTDPFNLGTQDEPAPLFNADTDTIFTLFTRNNRNNGHRITPGNAGTLGPHWNGGRQTRFIIHGWNNNGGSEVNVAIRNAYLDRADINVIVVDWGGGAQNPNYVTSRNHINAVGAATARFIDFLNQSGGMAFNNVYVTGHSLGGHTAGIVGKRVTRGRLNTVVALDPALPLFSINDPANRVASGDANYVEVIHTNGGLLGFDLPLGVADFYPNGGRSQPGCGVDLAGTCAHSRAHQFFAESVRPAQSGFNSIRCANYDQILNNNCVSSGANARMGGEPSNIGRGVNGVYFLTTNGASPFAQDYTVDIYYLGVSAREMYSTVLLLLGLAVAGHAASLSAPGPNQWMLIPDGNGRLHLANLNPYNIDETVPEPHFTAATDTIFRLYTRSNRATPQVVQLNDAGSLSGSNFNTAHPTRFIIHGWNNDGFSEVNMILKDAWLDRGDFNVFTVDWGVGAQTINYPFARARVSAVGNVVSTFINFLQANTGISFASISIAGHSLGAHAAGNAGFFQFGRLNTIFGMDPALPLFSLDSNDRLTLNDAQYVESIHTNAGLLGFDLPLGQASFYPNGGRTQPGCGVDIAGACAHGRAYEFLAESIVSGGFTSVRCGSYDEILTGNCSVQGPSRPMGGEPSNFGTGTEGVFTLSTRAATPILGLVALASAAPLESSPWALIPDGNGRLHLVNVNPYDVPTGDNEVEPMFDPETDVVFRLFTRRNPVHAQVIRWNDQGSVSGSNFNPAHPTRFLIHGFLEGEDASLHWSIKDHYIRIGEFNIVNVDWGAGSQTINYIAARNRVGAVGEIISRMINTIVSATGASRDNINLIGHSLGAHVASNAGKHQNGQLNTIVGLDPAGPLFSSGQADIFGANDAQYTEAIYTNAGLLGFDQPLAHANFYPNGGRSQPGCILDVAGICAHNRVNDFFAESVSSSVGFRSVRCENHGEILAGRCTPSGANANMGGEPSNRGRGVSGVYHLTTNSNSPFAQG</sequence>
<name>A0A182WEI0_9DIPT</name>
<dbReference type="SUPFAM" id="SSF53474">
    <property type="entry name" value="alpha/beta-Hydrolases"/>
    <property type="match status" value="6"/>
</dbReference>
<dbReference type="STRING" id="112268.A0A182WEI0"/>
<evidence type="ECO:0000256" key="3">
    <source>
        <dbReference type="ARBA" id="ARBA00022525"/>
    </source>
</evidence>
<accession>A0A182WEI0</accession>
<keyword evidence="5" id="KW-0732">Signal</keyword>
<dbReference type="GO" id="GO:0005615">
    <property type="term" value="C:extracellular space"/>
    <property type="evidence" value="ECO:0007669"/>
    <property type="project" value="TreeGrafter"/>
</dbReference>
<comment type="similarity">
    <text evidence="2 4">Belongs to the AB hydrolase superfamily. Lipase family.</text>
</comment>
<keyword evidence="3" id="KW-0964">Secreted</keyword>
<dbReference type="GO" id="GO:0016042">
    <property type="term" value="P:lipid catabolic process"/>
    <property type="evidence" value="ECO:0007669"/>
    <property type="project" value="TreeGrafter"/>
</dbReference>
<evidence type="ECO:0000256" key="4">
    <source>
        <dbReference type="RuleBase" id="RU004262"/>
    </source>
</evidence>
<dbReference type="InterPro" id="IPR000734">
    <property type="entry name" value="TAG_lipase"/>
</dbReference>
<dbReference type="FunFam" id="3.40.50.1820:FF:000076">
    <property type="entry name" value="phospholipase A1"/>
    <property type="match status" value="3"/>
</dbReference>
<dbReference type="Pfam" id="PF00151">
    <property type="entry name" value="Lipase"/>
    <property type="match status" value="6"/>
</dbReference>
<feature type="domain" description="Lipase" evidence="6">
    <location>
        <begin position="1437"/>
        <end position="1697"/>
    </location>
</feature>
<evidence type="ECO:0000256" key="1">
    <source>
        <dbReference type="ARBA" id="ARBA00004613"/>
    </source>
</evidence>
<dbReference type="VEuPathDB" id="VectorBase:AMIN008776"/>
<dbReference type="InterPro" id="IPR033906">
    <property type="entry name" value="Lipase_N"/>
</dbReference>
<dbReference type="Gene3D" id="3.40.50.1820">
    <property type="entry name" value="alpha/beta hydrolase"/>
    <property type="match status" value="6"/>
</dbReference>
<dbReference type="GO" id="GO:0017171">
    <property type="term" value="F:serine hydrolase activity"/>
    <property type="evidence" value="ECO:0007669"/>
    <property type="project" value="TreeGrafter"/>
</dbReference>
<organism evidence="7 8">
    <name type="scientific">Anopheles minimus</name>
    <dbReference type="NCBI Taxonomy" id="112268"/>
    <lineage>
        <taxon>Eukaryota</taxon>
        <taxon>Metazoa</taxon>
        <taxon>Ecdysozoa</taxon>
        <taxon>Arthropoda</taxon>
        <taxon>Hexapoda</taxon>
        <taxon>Insecta</taxon>
        <taxon>Pterygota</taxon>
        <taxon>Neoptera</taxon>
        <taxon>Endopterygota</taxon>
        <taxon>Diptera</taxon>
        <taxon>Nematocera</taxon>
        <taxon>Culicoidea</taxon>
        <taxon>Culicidae</taxon>
        <taxon>Anophelinae</taxon>
        <taxon>Anopheles</taxon>
    </lineage>
</organism>
<feature type="domain" description="Lipase" evidence="6">
    <location>
        <begin position="45"/>
        <end position="296"/>
    </location>
</feature>
<feature type="domain" description="Lipase" evidence="6">
    <location>
        <begin position="698"/>
        <end position="979"/>
    </location>
</feature>
<reference evidence="7" key="2">
    <citation type="submission" date="2020-05" db="UniProtKB">
        <authorList>
            <consortium name="EnsemblMetazoa"/>
        </authorList>
    </citation>
    <scope>IDENTIFICATION</scope>
    <source>
        <strain evidence="7">MINIMUS1</strain>
    </source>
</reference>
<evidence type="ECO:0000256" key="2">
    <source>
        <dbReference type="ARBA" id="ARBA00010701"/>
    </source>
</evidence>
<evidence type="ECO:0000256" key="5">
    <source>
        <dbReference type="SAM" id="SignalP"/>
    </source>
</evidence>
<dbReference type="Proteomes" id="UP000075920">
    <property type="component" value="Unassembled WGS sequence"/>
</dbReference>
<feature type="chain" id="PRO_5008141205" description="Lipase domain-containing protein" evidence="5">
    <location>
        <begin position="27"/>
        <end position="2044"/>
    </location>
</feature>
<dbReference type="PANTHER" id="PTHR11610:SF150">
    <property type="entry name" value="FI01825P-RELATED"/>
    <property type="match status" value="1"/>
</dbReference>
<feature type="domain" description="Lipase" evidence="6">
    <location>
        <begin position="370"/>
        <end position="641"/>
    </location>
</feature>
<feature type="domain" description="Lipase" evidence="6">
    <location>
        <begin position="1080"/>
        <end position="1362"/>
    </location>
</feature>
<feature type="domain" description="Lipase" evidence="6">
    <location>
        <begin position="1764"/>
        <end position="2041"/>
    </location>
</feature>
<dbReference type="PANTHER" id="PTHR11610">
    <property type="entry name" value="LIPASE"/>
    <property type="match status" value="1"/>
</dbReference>
<dbReference type="CDD" id="cd00707">
    <property type="entry name" value="Pancreat_lipase_like"/>
    <property type="match status" value="6"/>
</dbReference>
<reference evidence="8" key="1">
    <citation type="submission" date="2013-03" db="EMBL/GenBank/DDBJ databases">
        <title>The Genome Sequence of Anopheles minimus MINIMUS1.</title>
        <authorList>
            <consortium name="The Broad Institute Genomics Platform"/>
            <person name="Neafsey D.E."/>
            <person name="Walton C."/>
            <person name="Walker B."/>
            <person name="Young S.K."/>
            <person name="Zeng Q."/>
            <person name="Gargeya S."/>
            <person name="Fitzgerald M."/>
            <person name="Haas B."/>
            <person name="Abouelleil A."/>
            <person name="Allen A.W."/>
            <person name="Alvarado L."/>
            <person name="Arachchi H.M."/>
            <person name="Berlin A.M."/>
            <person name="Chapman S.B."/>
            <person name="Gainer-Dewar J."/>
            <person name="Goldberg J."/>
            <person name="Griggs A."/>
            <person name="Gujja S."/>
            <person name="Hansen M."/>
            <person name="Howarth C."/>
            <person name="Imamovic A."/>
            <person name="Ireland A."/>
            <person name="Larimer J."/>
            <person name="McCowan C."/>
            <person name="Murphy C."/>
            <person name="Pearson M."/>
            <person name="Poon T.W."/>
            <person name="Priest M."/>
            <person name="Roberts A."/>
            <person name="Saif S."/>
            <person name="Shea T."/>
            <person name="Sisk P."/>
            <person name="Sykes S."/>
            <person name="Wortman J."/>
            <person name="Nusbaum C."/>
            <person name="Birren B."/>
        </authorList>
    </citation>
    <scope>NUCLEOTIDE SEQUENCE [LARGE SCALE GENOMIC DNA]</scope>
    <source>
        <strain evidence="8">MINIMUS1</strain>
    </source>
</reference>
<dbReference type="EnsemblMetazoa" id="AMIN008776-RA">
    <property type="protein sequence ID" value="AMIN008776-PA"/>
    <property type="gene ID" value="AMIN008776"/>
</dbReference>
<dbReference type="GO" id="GO:0016298">
    <property type="term" value="F:lipase activity"/>
    <property type="evidence" value="ECO:0007669"/>
    <property type="project" value="InterPro"/>
</dbReference>
<dbReference type="FunFam" id="3.40.50.1820:FF:000637">
    <property type="entry name" value="AGAP011682-PA"/>
    <property type="match status" value="1"/>
</dbReference>
<keyword evidence="8" id="KW-1185">Reference proteome</keyword>